<dbReference type="PATRIC" id="fig|743719.3.peg.755"/>
<dbReference type="InterPro" id="IPR013096">
    <property type="entry name" value="Cupin_2"/>
</dbReference>
<dbReference type="SUPFAM" id="SSF47240">
    <property type="entry name" value="Ferritin-like"/>
    <property type="match status" value="1"/>
</dbReference>
<reference evidence="2 3" key="1">
    <citation type="submission" date="2011-09" db="EMBL/GenBank/DDBJ databases">
        <title>The draft genome of Paenibacillus lactis 154.</title>
        <authorList>
            <consortium name="US DOE Joint Genome Institute (JGI-PGF)"/>
            <person name="Lucas S."/>
            <person name="Han J."/>
            <person name="Lapidus A."/>
            <person name="Cheng J.-F."/>
            <person name="Goodwin L."/>
            <person name="Pitluck S."/>
            <person name="Peters L."/>
            <person name="Land M.L."/>
            <person name="Hauser L."/>
            <person name="Siebers A."/>
            <person name="Thelen M."/>
            <person name="Hugenholtz P."/>
            <person name="Allgaier M."/>
            <person name="Woyke T.J."/>
        </authorList>
    </citation>
    <scope>NUCLEOTIDE SEQUENCE [LARGE SCALE GENOMIC DNA]</scope>
    <source>
        <strain evidence="2 3">154</strain>
    </source>
</reference>
<dbReference type="STRING" id="743719.PaelaDRAFT_0754"/>
<evidence type="ECO:0000313" key="2">
    <source>
        <dbReference type="EMBL" id="EHB68628.1"/>
    </source>
</evidence>
<dbReference type="RefSeq" id="WP_007127930.1">
    <property type="nucleotide sequence ID" value="NZ_AGIP01000001.1"/>
</dbReference>
<dbReference type="PANTHER" id="PTHR43346">
    <property type="entry name" value="LIGAND BINDING DOMAIN PROTEIN, PUTATIVE (AFU_ORTHOLOGUE AFUA_6G14370)-RELATED"/>
    <property type="match status" value="1"/>
</dbReference>
<dbReference type="EMBL" id="AGIP01000001">
    <property type="protein sequence ID" value="EHB68628.1"/>
    <property type="molecule type" value="Genomic_DNA"/>
</dbReference>
<dbReference type="InterPro" id="IPR009078">
    <property type="entry name" value="Ferritin-like_SF"/>
</dbReference>
<accession>G4H9U3</accession>
<organism evidence="2 3">
    <name type="scientific">Paenibacillus lactis 154</name>
    <dbReference type="NCBI Taxonomy" id="743719"/>
    <lineage>
        <taxon>Bacteria</taxon>
        <taxon>Bacillati</taxon>
        <taxon>Bacillota</taxon>
        <taxon>Bacilli</taxon>
        <taxon>Bacillales</taxon>
        <taxon>Paenibacillaceae</taxon>
        <taxon>Paenibacillus</taxon>
    </lineage>
</organism>
<name>G4H9U3_9BACL</name>
<evidence type="ECO:0000259" key="1">
    <source>
        <dbReference type="Pfam" id="PF07883"/>
    </source>
</evidence>
<evidence type="ECO:0000313" key="3">
    <source>
        <dbReference type="Proteomes" id="UP000003891"/>
    </source>
</evidence>
<dbReference type="InterPro" id="IPR052538">
    <property type="entry name" value="Flavonoid_dioxygenase-like"/>
</dbReference>
<dbReference type="InterPro" id="IPR011051">
    <property type="entry name" value="RmlC_Cupin_sf"/>
</dbReference>
<dbReference type="Proteomes" id="UP000003891">
    <property type="component" value="Unassembled WGS sequence"/>
</dbReference>
<dbReference type="Pfam" id="PF07883">
    <property type="entry name" value="Cupin_2"/>
    <property type="match status" value="1"/>
</dbReference>
<dbReference type="eggNOG" id="COG0662">
    <property type="taxonomic scope" value="Bacteria"/>
</dbReference>
<feature type="domain" description="Cupin type-2" evidence="1">
    <location>
        <begin position="177"/>
        <end position="252"/>
    </location>
</feature>
<dbReference type="SUPFAM" id="SSF51182">
    <property type="entry name" value="RmlC-like cupins"/>
    <property type="match status" value="1"/>
</dbReference>
<gene>
    <name evidence="2" type="ORF">PaelaDRAFT_0754</name>
</gene>
<sequence length="276" mass="31155">MNKIESDQLYQISEAILSSVRRERAVIDLYTKLAEAAPTPNHKRQIAQALQHRNRQLNQFMNLYVALTGNQPDGEIVNHAAFGHYLEGLNMAYESGIEGYKTYQEQGSSYRNPAIQEVFVHAATSEIEYAERFGAMHEEVLTDQGMKPFVVDIEKITKQNDTFRTAIWTGKYFQVTLMSIDVGSDIGLEVHPKTDQFIRIEEGEALVQMGDTRNNLSFVKKARDDDAIMIPAGKWHNVTNTGNKPLKVYVIYAPPEHPFGTVHETKAAAMAAEEYS</sequence>
<proteinExistence type="predicted"/>
<dbReference type="InterPro" id="IPR014710">
    <property type="entry name" value="RmlC-like_jellyroll"/>
</dbReference>
<dbReference type="OrthoDB" id="3231985at2"/>
<protein>
    <submittedName>
        <fullName evidence="2">Cupin 2 conserved barrel domain protein</fullName>
    </submittedName>
</protein>
<dbReference type="CDD" id="cd02223">
    <property type="entry name" value="cupin_Bh2720-like"/>
    <property type="match status" value="1"/>
</dbReference>
<dbReference type="CDD" id="cd00657">
    <property type="entry name" value="Ferritin_like"/>
    <property type="match status" value="1"/>
</dbReference>
<dbReference type="AlphaFoldDB" id="G4H9U3"/>
<dbReference type="PANTHER" id="PTHR43346:SF1">
    <property type="entry name" value="QUERCETIN 2,3-DIOXYGENASE-RELATED"/>
    <property type="match status" value="1"/>
</dbReference>
<dbReference type="Gene3D" id="2.60.120.10">
    <property type="entry name" value="Jelly Rolls"/>
    <property type="match status" value="1"/>
</dbReference>